<keyword evidence="7" id="KW-1185">Reference proteome</keyword>
<dbReference type="GO" id="GO:0005198">
    <property type="term" value="F:structural molecule activity"/>
    <property type="evidence" value="ECO:0007669"/>
    <property type="project" value="UniProtKB-UniRule"/>
</dbReference>
<dbReference type="PRINTS" id="PR00207">
    <property type="entry name" value="FLAGELLIN"/>
</dbReference>
<dbReference type="PANTHER" id="PTHR42792">
    <property type="entry name" value="FLAGELLIN"/>
    <property type="match status" value="1"/>
</dbReference>
<keyword evidence="3" id="KW-0964">Secreted</keyword>
<dbReference type="Gene3D" id="1.20.1330.10">
    <property type="entry name" value="f41 fragment of flagellin, N-terminal domain"/>
    <property type="match status" value="2"/>
</dbReference>
<reference evidence="6 7" key="1">
    <citation type="journal article" date="2016" name="BMC Genomics">
        <title>Combined genomic and structural analyses of a cultured magnetotactic bacterium reveals its niche adaptation to a dynamic environment.</title>
        <authorList>
            <person name="Araujo A.C."/>
            <person name="Morillo V."/>
            <person name="Cypriano J."/>
            <person name="Teixeira L.C."/>
            <person name="Leao P."/>
            <person name="Lyra S."/>
            <person name="Almeida L.G."/>
            <person name="Bazylinski D.A."/>
            <person name="Vasconcellos A.T."/>
            <person name="Abreu F."/>
            <person name="Lins U."/>
        </authorList>
    </citation>
    <scope>NUCLEOTIDE SEQUENCE [LARGE SCALE GENOMIC DNA]</scope>
    <source>
        <strain evidence="6 7">IT-1</strain>
    </source>
</reference>
<protein>
    <recommendedName>
        <fullName evidence="3">Flagellin</fullName>
    </recommendedName>
</protein>
<comment type="similarity">
    <text evidence="1 3">Belongs to the bacterial flagellin family.</text>
</comment>
<proteinExistence type="inferred from homology"/>
<keyword evidence="2 3" id="KW-0975">Bacterial flagellum</keyword>
<evidence type="ECO:0000259" key="4">
    <source>
        <dbReference type="Pfam" id="PF00669"/>
    </source>
</evidence>
<dbReference type="InterPro" id="IPR046358">
    <property type="entry name" value="Flagellin_C"/>
</dbReference>
<feature type="domain" description="Flagellin C-terminal" evidence="5">
    <location>
        <begin position="132"/>
        <end position="214"/>
    </location>
</feature>
<feature type="domain" description="Flagellin N-terminal" evidence="4">
    <location>
        <begin position="1"/>
        <end position="88"/>
    </location>
</feature>
<keyword evidence="6" id="KW-0282">Flagellum</keyword>
<evidence type="ECO:0000256" key="2">
    <source>
        <dbReference type="ARBA" id="ARBA00023143"/>
    </source>
</evidence>
<dbReference type="GO" id="GO:0005576">
    <property type="term" value="C:extracellular region"/>
    <property type="evidence" value="ECO:0007669"/>
    <property type="project" value="UniProtKB-SubCell"/>
</dbReference>
<dbReference type="Proteomes" id="UP000194003">
    <property type="component" value="Unassembled WGS sequence"/>
</dbReference>
<dbReference type="Pfam" id="PF00669">
    <property type="entry name" value="Flagellin_N"/>
    <property type="match status" value="1"/>
</dbReference>
<evidence type="ECO:0000259" key="5">
    <source>
        <dbReference type="Pfam" id="PF00700"/>
    </source>
</evidence>
<evidence type="ECO:0000256" key="1">
    <source>
        <dbReference type="ARBA" id="ARBA00005709"/>
    </source>
</evidence>
<comment type="function">
    <text evidence="3">Flagellin is the subunit protein which polymerizes to form the filaments of bacterial flagella.</text>
</comment>
<dbReference type="Gene3D" id="6.10.10.10">
    <property type="entry name" value="Flagellar export chaperone, C-terminal domain"/>
    <property type="match status" value="1"/>
</dbReference>
<dbReference type="PANTHER" id="PTHR42792:SF2">
    <property type="entry name" value="FLAGELLIN"/>
    <property type="match status" value="1"/>
</dbReference>
<evidence type="ECO:0000313" key="7">
    <source>
        <dbReference type="Proteomes" id="UP000194003"/>
    </source>
</evidence>
<dbReference type="Pfam" id="PF00700">
    <property type="entry name" value="Flagellin_C"/>
    <property type="match status" value="1"/>
</dbReference>
<dbReference type="AlphaFoldDB" id="A0A1Y2K9Z5"/>
<organism evidence="6 7">
    <name type="scientific">Magnetofaba australis IT-1</name>
    <dbReference type="NCBI Taxonomy" id="1434232"/>
    <lineage>
        <taxon>Bacteria</taxon>
        <taxon>Pseudomonadati</taxon>
        <taxon>Pseudomonadota</taxon>
        <taxon>Magnetococcia</taxon>
        <taxon>Magnetococcales</taxon>
        <taxon>Magnetococcaceae</taxon>
        <taxon>Magnetofaba</taxon>
    </lineage>
</organism>
<comment type="subcellular location">
    <subcellularLocation>
        <location evidence="3">Secreted</location>
    </subcellularLocation>
    <subcellularLocation>
        <location evidence="3">Bacterial flagellum</location>
    </subcellularLocation>
</comment>
<dbReference type="InterPro" id="IPR042187">
    <property type="entry name" value="Flagellin_C_sub2"/>
</dbReference>
<keyword evidence="6" id="KW-0969">Cilium</keyword>
<dbReference type="EMBL" id="LVJN01000011">
    <property type="protein sequence ID" value="OSM08448.1"/>
    <property type="molecule type" value="Genomic_DNA"/>
</dbReference>
<keyword evidence="6" id="KW-0966">Cell projection</keyword>
<dbReference type="STRING" id="1434232.MAIT1_04643"/>
<sequence>MSADVRGLNQARNNVNDGVSMTQVAQGALSEVQTGMQRLQELATQSANGTLTDTDRAALQAEAEQIQSQITSTLENTQYNGKSLLSADATVTLQLGQDEGDALDLATTDLTASLQNIDISTQAGAESALSTMQTNLATVSSEQGKLGAYENRLSAAASVLSTESVNYEASLARIQDADIASESANQLNSQVRQQAALSVLTQANQLSGQVYQLLQN</sequence>
<dbReference type="GO" id="GO:0009288">
    <property type="term" value="C:bacterial-type flagellum"/>
    <property type="evidence" value="ECO:0007669"/>
    <property type="project" value="UniProtKB-SubCell"/>
</dbReference>
<comment type="caution">
    <text evidence="6">The sequence shown here is derived from an EMBL/GenBank/DDBJ whole genome shotgun (WGS) entry which is preliminary data.</text>
</comment>
<dbReference type="InterPro" id="IPR001029">
    <property type="entry name" value="Flagellin_N"/>
</dbReference>
<evidence type="ECO:0000256" key="3">
    <source>
        <dbReference type="RuleBase" id="RU362073"/>
    </source>
</evidence>
<dbReference type="SUPFAM" id="SSF64518">
    <property type="entry name" value="Phase 1 flagellin"/>
    <property type="match status" value="1"/>
</dbReference>
<evidence type="ECO:0000313" key="6">
    <source>
        <dbReference type="EMBL" id="OSM08448.1"/>
    </source>
</evidence>
<name>A0A1Y2K9Z5_9PROT</name>
<dbReference type="InterPro" id="IPR001492">
    <property type="entry name" value="Flagellin"/>
</dbReference>
<accession>A0A1Y2K9Z5</accession>
<gene>
    <name evidence="6" type="ORF">MAIT1_04643</name>
</gene>